<comment type="cofactor">
    <cofactor evidence="8">
        <name>heme</name>
        <dbReference type="ChEBI" id="CHEBI:30413"/>
    </cofactor>
    <text evidence="8">Binds 2 heme groups.</text>
</comment>
<dbReference type="GO" id="GO:0004130">
    <property type="term" value="F:cytochrome-c peroxidase activity"/>
    <property type="evidence" value="ECO:0007669"/>
    <property type="project" value="TreeGrafter"/>
</dbReference>
<evidence type="ECO:0000256" key="8">
    <source>
        <dbReference type="PIRSR" id="PIRSR000294-1"/>
    </source>
</evidence>
<comment type="subcellular location">
    <subcellularLocation>
        <location evidence="1">Periplasm</location>
    </subcellularLocation>
</comment>
<dbReference type="InterPro" id="IPR009056">
    <property type="entry name" value="Cyt_c-like_dom"/>
</dbReference>
<dbReference type="EMBL" id="JAEKMH010000002">
    <property type="protein sequence ID" value="MBJ3784702.1"/>
    <property type="molecule type" value="Genomic_DNA"/>
</dbReference>
<evidence type="ECO:0000256" key="2">
    <source>
        <dbReference type="ARBA" id="ARBA00022617"/>
    </source>
</evidence>
<proteinExistence type="predicted"/>
<keyword evidence="2 8" id="KW-0349">Heme</keyword>
<dbReference type="Pfam" id="PF03150">
    <property type="entry name" value="CCP_MauG"/>
    <property type="match status" value="1"/>
</dbReference>
<keyword evidence="12" id="KW-1185">Reference proteome</keyword>
<evidence type="ECO:0000256" key="4">
    <source>
        <dbReference type="ARBA" id="ARBA00022729"/>
    </source>
</evidence>
<dbReference type="PANTHER" id="PTHR30600">
    <property type="entry name" value="CYTOCHROME C PEROXIDASE-RELATED"/>
    <property type="match status" value="1"/>
</dbReference>
<keyword evidence="5" id="KW-0574">Periplasm</keyword>
<dbReference type="Gene3D" id="1.10.760.10">
    <property type="entry name" value="Cytochrome c-like domain"/>
    <property type="match status" value="2"/>
</dbReference>
<keyword evidence="7 9" id="KW-0408">Iron</keyword>
<evidence type="ECO:0000256" key="9">
    <source>
        <dbReference type="PIRSR" id="PIRSR000294-2"/>
    </source>
</evidence>
<feature type="binding site" description="axial binding residue" evidence="9">
    <location>
        <position position="234"/>
    </location>
    <ligand>
        <name>heme c</name>
        <dbReference type="ChEBI" id="CHEBI:61717"/>
        <label>2</label>
    </ligand>
    <ligandPart>
        <name>Fe</name>
        <dbReference type="ChEBI" id="CHEBI:18248"/>
    </ligandPart>
</feature>
<evidence type="ECO:0000313" key="11">
    <source>
        <dbReference type="EMBL" id="MBJ3784702.1"/>
    </source>
</evidence>
<dbReference type="InterPro" id="IPR026259">
    <property type="entry name" value="MauG/Cytc_peroxidase"/>
</dbReference>
<dbReference type="GO" id="GO:0042597">
    <property type="term" value="C:periplasmic space"/>
    <property type="evidence" value="ECO:0007669"/>
    <property type="project" value="UniProtKB-SubCell"/>
</dbReference>
<evidence type="ECO:0000256" key="6">
    <source>
        <dbReference type="ARBA" id="ARBA00023002"/>
    </source>
</evidence>
<evidence type="ECO:0000313" key="12">
    <source>
        <dbReference type="Proteomes" id="UP000602124"/>
    </source>
</evidence>
<dbReference type="GO" id="GO:0046872">
    <property type="term" value="F:metal ion binding"/>
    <property type="evidence" value="ECO:0007669"/>
    <property type="project" value="UniProtKB-KW"/>
</dbReference>
<sequence length="379" mass="40912">MKAADMRWAIVLILGLFGLPALVPAAPAETPYRYPTPDWVPLPVTPPDNPMSEAKVALGRHLFYETALSADGSMSCSSCHHQELAFTDGQPTHAGVHGEPGLRNAQSLANVAYFPTLTWSNPNLTRLEQQILVPLFGDRPVELGMAGRERDLFAALAANPVYPPLFDAAFPDTGGAIDLSSVTRGLAAFMRSIMSFSSPYDRFVREGDTAAMSAAALRGEALFFSEKLECAHCHGGLNFTDNTHRQGQSYPETGFHNTGLYNLDGAGAYPAPNVGLREFTLEKTDEGRFRTPSLRNVAVTGPYMHDGSIPTLEAVIRDHYALGGRAASGPHGRSPLRDPFIEGFSITDGEIADLVAFLESLTDEAFLADPRFSNPFAGQ</sequence>
<dbReference type="RefSeq" id="WP_198875939.1">
    <property type="nucleotide sequence ID" value="NZ_JAEKMH010000002.1"/>
</dbReference>
<feature type="domain" description="Cytochrome c" evidence="10">
    <location>
        <begin position="214"/>
        <end position="362"/>
    </location>
</feature>
<dbReference type="InterPro" id="IPR004852">
    <property type="entry name" value="Di-haem_cyt_c_peroxidsae"/>
</dbReference>
<feature type="binding site" description="covalent" evidence="8">
    <location>
        <position position="233"/>
    </location>
    <ligand>
        <name>heme c</name>
        <dbReference type="ChEBI" id="CHEBI:61717"/>
        <label>2</label>
    </ligand>
</feature>
<feature type="binding site" description="covalent" evidence="8">
    <location>
        <position position="79"/>
    </location>
    <ligand>
        <name>heme c</name>
        <dbReference type="ChEBI" id="CHEBI:61717"/>
        <label>1</label>
    </ligand>
</feature>
<reference evidence="11" key="1">
    <citation type="submission" date="2020-12" db="EMBL/GenBank/DDBJ databases">
        <title>Devosia sp. MSA67 isolated from Mo River.</title>
        <authorList>
            <person name="Ma F."/>
            <person name="Zi Z."/>
        </authorList>
    </citation>
    <scope>NUCLEOTIDE SEQUENCE</scope>
    <source>
        <strain evidence="11">MSA67</strain>
    </source>
</reference>
<evidence type="ECO:0000259" key="10">
    <source>
        <dbReference type="PROSITE" id="PS51007"/>
    </source>
</evidence>
<evidence type="ECO:0000256" key="7">
    <source>
        <dbReference type="ARBA" id="ARBA00023004"/>
    </source>
</evidence>
<organism evidence="11 12">
    <name type="scientific">Devosia sediminis</name>
    <dbReference type="NCBI Taxonomy" id="2798801"/>
    <lineage>
        <taxon>Bacteria</taxon>
        <taxon>Pseudomonadati</taxon>
        <taxon>Pseudomonadota</taxon>
        <taxon>Alphaproteobacteria</taxon>
        <taxon>Hyphomicrobiales</taxon>
        <taxon>Devosiaceae</taxon>
        <taxon>Devosia</taxon>
    </lineage>
</organism>
<comment type="caution">
    <text evidence="11">The sequence shown here is derived from an EMBL/GenBank/DDBJ whole genome shotgun (WGS) entry which is preliminary data.</text>
</comment>
<feature type="binding site" description="axial binding residue" evidence="9">
    <location>
        <position position="80"/>
    </location>
    <ligand>
        <name>heme c</name>
        <dbReference type="ChEBI" id="CHEBI:61717"/>
        <label>1</label>
    </ligand>
    <ligandPart>
        <name>Fe</name>
        <dbReference type="ChEBI" id="CHEBI:18248"/>
    </ligandPart>
</feature>
<feature type="binding site" description="covalent" evidence="8">
    <location>
        <position position="76"/>
    </location>
    <ligand>
        <name>heme c</name>
        <dbReference type="ChEBI" id="CHEBI:61717"/>
        <label>1</label>
    </ligand>
</feature>
<dbReference type="PANTHER" id="PTHR30600:SF14">
    <property type="entry name" value="CYTOCHROME C PEROXIDASE"/>
    <property type="match status" value="1"/>
</dbReference>
<dbReference type="Proteomes" id="UP000602124">
    <property type="component" value="Unassembled WGS sequence"/>
</dbReference>
<dbReference type="NCBIfam" id="TIGR04039">
    <property type="entry name" value="MXAN_0977_Heme2"/>
    <property type="match status" value="1"/>
</dbReference>
<dbReference type="InterPro" id="IPR051395">
    <property type="entry name" value="Cytochrome_c_Peroxidase/MauG"/>
</dbReference>
<dbReference type="InterPro" id="IPR036909">
    <property type="entry name" value="Cyt_c-like_dom_sf"/>
</dbReference>
<keyword evidence="4" id="KW-0732">Signal</keyword>
<gene>
    <name evidence="11" type="ORF">JEQ47_08230</name>
</gene>
<name>A0A934IUQ1_9HYPH</name>
<comment type="PTM">
    <text evidence="8">Binds 2 heme groups per subunit.</text>
</comment>
<keyword evidence="3 9" id="KW-0479">Metal-binding</keyword>
<keyword evidence="6" id="KW-0560">Oxidoreductase</keyword>
<accession>A0A934IUQ1</accession>
<protein>
    <submittedName>
        <fullName evidence="11">Di-heme enzyme</fullName>
    </submittedName>
</protein>
<dbReference type="PROSITE" id="PS51007">
    <property type="entry name" value="CYTC"/>
    <property type="match status" value="1"/>
</dbReference>
<dbReference type="GO" id="GO:0009055">
    <property type="term" value="F:electron transfer activity"/>
    <property type="evidence" value="ECO:0007669"/>
    <property type="project" value="InterPro"/>
</dbReference>
<feature type="binding site" description="covalent" evidence="8">
    <location>
        <position position="230"/>
    </location>
    <ligand>
        <name>heme c</name>
        <dbReference type="ChEBI" id="CHEBI:61717"/>
        <label>2</label>
    </ligand>
</feature>
<dbReference type="SUPFAM" id="SSF46626">
    <property type="entry name" value="Cytochrome c"/>
    <property type="match status" value="2"/>
</dbReference>
<dbReference type="InterPro" id="IPR023929">
    <property type="entry name" value="MbnH-like"/>
</dbReference>
<evidence type="ECO:0000256" key="1">
    <source>
        <dbReference type="ARBA" id="ARBA00004418"/>
    </source>
</evidence>
<dbReference type="GO" id="GO:0020037">
    <property type="term" value="F:heme binding"/>
    <property type="evidence" value="ECO:0007669"/>
    <property type="project" value="InterPro"/>
</dbReference>
<evidence type="ECO:0000256" key="5">
    <source>
        <dbReference type="ARBA" id="ARBA00022764"/>
    </source>
</evidence>
<dbReference type="PIRSF" id="PIRSF000294">
    <property type="entry name" value="Cytochrome-c_peroxidase"/>
    <property type="match status" value="1"/>
</dbReference>
<dbReference type="AlphaFoldDB" id="A0A934IUQ1"/>
<evidence type="ECO:0000256" key="3">
    <source>
        <dbReference type="ARBA" id="ARBA00022723"/>
    </source>
</evidence>